<dbReference type="PANTHER" id="PTHR46224">
    <property type="entry name" value="ANKYRIN REPEAT FAMILY PROTEIN"/>
    <property type="match status" value="1"/>
</dbReference>
<proteinExistence type="predicted"/>
<reference evidence="3" key="1">
    <citation type="submission" date="2016-11" db="UniProtKB">
        <authorList>
            <consortium name="WormBaseParasite"/>
        </authorList>
    </citation>
    <scope>IDENTIFICATION</scope>
</reference>
<keyword evidence="2" id="KW-1185">Reference proteome</keyword>
<name>A0A1I8JLS8_9PLAT</name>
<dbReference type="Proteomes" id="UP000095280">
    <property type="component" value="Unplaced"/>
</dbReference>
<dbReference type="SMART" id="SM00248">
    <property type="entry name" value="ANK"/>
    <property type="match status" value="3"/>
</dbReference>
<dbReference type="PROSITE" id="PS50088">
    <property type="entry name" value="ANK_REPEAT"/>
    <property type="match status" value="1"/>
</dbReference>
<dbReference type="InterPro" id="IPR051616">
    <property type="entry name" value="Cul2-RING_E3_ligase_SR"/>
</dbReference>
<accession>A0A1I8JLS8</accession>
<evidence type="ECO:0000313" key="3">
    <source>
        <dbReference type="WBParaSite" id="maker-uti_cns_0049106-snap-gene-0.7-mRNA-1"/>
    </source>
</evidence>
<keyword evidence="1" id="KW-0040">ANK repeat</keyword>
<feature type="repeat" description="ANK" evidence="1">
    <location>
        <begin position="102"/>
        <end position="135"/>
    </location>
</feature>
<dbReference type="InterPro" id="IPR036770">
    <property type="entry name" value="Ankyrin_rpt-contain_sf"/>
</dbReference>
<dbReference type="PROSITE" id="PS50297">
    <property type="entry name" value="ANK_REP_REGION"/>
    <property type="match status" value="1"/>
</dbReference>
<dbReference type="AlphaFoldDB" id="A0A1I8JLS8"/>
<protein>
    <submittedName>
        <fullName evidence="3">ANK_REP_REGION domain-containing protein</fullName>
    </submittedName>
</protein>
<organism evidence="2 3">
    <name type="scientific">Macrostomum lignano</name>
    <dbReference type="NCBI Taxonomy" id="282301"/>
    <lineage>
        <taxon>Eukaryota</taxon>
        <taxon>Metazoa</taxon>
        <taxon>Spiralia</taxon>
        <taxon>Lophotrochozoa</taxon>
        <taxon>Platyhelminthes</taxon>
        <taxon>Rhabditophora</taxon>
        <taxon>Macrostomorpha</taxon>
        <taxon>Macrostomida</taxon>
        <taxon>Macrostomidae</taxon>
        <taxon>Macrostomum</taxon>
    </lineage>
</organism>
<evidence type="ECO:0000313" key="2">
    <source>
        <dbReference type="Proteomes" id="UP000095280"/>
    </source>
</evidence>
<evidence type="ECO:0000256" key="1">
    <source>
        <dbReference type="PROSITE-ProRule" id="PRU00023"/>
    </source>
</evidence>
<dbReference type="PANTHER" id="PTHR46224:SF6">
    <property type="entry name" value="ANKYRIN REPEAT FAMILY PROTEIN"/>
    <property type="match status" value="1"/>
</dbReference>
<sequence>DDAGNQPPQPANDTAVTEAAEDLLRLALAGDVAAFKLAAARWTGFGTGNNSDCAQPRRRLSDIRDSHGAGLVHYAARSGAPELLNYLVSELGLSATQPAVEFGDTPAHNAAAAGQLACLTWLLLEAGADPLARDAEGMNLLHVAAYSGHAAAVEWLLHQTPCSAADQSASGAVPAQFCRLNDDETLGLLQQRQINLLNTGSASVAFTAATTAINNQDDGLQHPVSISTNGYAITIRDQRHRCG</sequence>
<dbReference type="Gene3D" id="1.25.40.20">
    <property type="entry name" value="Ankyrin repeat-containing domain"/>
    <property type="match status" value="1"/>
</dbReference>
<dbReference type="WBParaSite" id="maker-uti_cns_0049106-snap-gene-0.7-mRNA-1">
    <property type="protein sequence ID" value="maker-uti_cns_0049106-snap-gene-0.7-mRNA-1"/>
    <property type="gene ID" value="maker-uti_cns_0049106-snap-gene-0.7"/>
</dbReference>
<dbReference type="SUPFAM" id="SSF48403">
    <property type="entry name" value="Ankyrin repeat"/>
    <property type="match status" value="1"/>
</dbReference>
<dbReference type="InterPro" id="IPR002110">
    <property type="entry name" value="Ankyrin_rpt"/>
</dbReference>
<dbReference type="Pfam" id="PF12796">
    <property type="entry name" value="Ank_2"/>
    <property type="match status" value="1"/>
</dbReference>